<dbReference type="OrthoDB" id="9814707at2"/>
<dbReference type="EMBL" id="SOAU01000001">
    <property type="protein sequence ID" value="TDT14773.1"/>
    <property type="molecule type" value="Genomic_DNA"/>
</dbReference>
<evidence type="ECO:0000256" key="1">
    <source>
        <dbReference type="SAM" id="MobiDB-lite"/>
    </source>
</evidence>
<reference evidence="2 3" key="1">
    <citation type="submission" date="2019-03" db="EMBL/GenBank/DDBJ databases">
        <title>Sequencing the genomes of 1000 actinobacteria strains.</title>
        <authorList>
            <person name="Klenk H.-P."/>
        </authorList>
    </citation>
    <scope>NUCLEOTIDE SEQUENCE [LARGE SCALE GENOMIC DNA]</scope>
    <source>
        <strain evidence="2 3">DSM 18936</strain>
    </source>
</reference>
<accession>A0A4R7HXC7</accession>
<dbReference type="Proteomes" id="UP000294558">
    <property type="component" value="Unassembled WGS sequence"/>
</dbReference>
<evidence type="ECO:0000313" key="2">
    <source>
        <dbReference type="EMBL" id="TDT14773.1"/>
    </source>
</evidence>
<feature type="region of interest" description="Disordered" evidence="1">
    <location>
        <begin position="170"/>
        <end position="192"/>
    </location>
</feature>
<evidence type="ECO:0000313" key="3">
    <source>
        <dbReference type="Proteomes" id="UP000294558"/>
    </source>
</evidence>
<keyword evidence="3" id="KW-1185">Reference proteome</keyword>
<dbReference type="RefSeq" id="WP_133867289.1">
    <property type="nucleotide sequence ID" value="NZ_SOAU01000001.1"/>
</dbReference>
<proteinExistence type="predicted"/>
<comment type="caution">
    <text evidence="2">The sequence shown here is derived from an EMBL/GenBank/DDBJ whole genome shotgun (WGS) entry which is preliminary data.</text>
</comment>
<gene>
    <name evidence="2" type="ORF">BDK89_0329</name>
</gene>
<sequence>MRQVCPLCALEDYLEELAADKEAGTIDYECHNPTCSSFSWRTTPSHSSLDGRTGIAAEYGVHDDLLACIDPDDPFLEYGIIEYRYARLRPDIYMNEFIPRWGHTCLGPRRYTVSAFLASTLGSLLRSGELAWKGGPATGYWSYNNTVSYFTHRRTPLPDQMLSWNDFATAQGEDPDQWPLPPGHGAPDRNPA</sequence>
<name>A0A4R7HXC7_9ACTN</name>
<dbReference type="AlphaFoldDB" id="A0A4R7HXC7"/>
<organism evidence="2 3">
    <name type="scientific">Ilumatobacter fluminis</name>
    <dbReference type="NCBI Taxonomy" id="467091"/>
    <lineage>
        <taxon>Bacteria</taxon>
        <taxon>Bacillati</taxon>
        <taxon>Actinomycetota</taxon>
        <taxon>Acidimicrobiia</taxon>
        <taxon>Acidimicrobiales</taxon>
        <taxon>Ilumatobacteraceae</taxon>
        <taxon>Ilumatobacter</taxon>
    </lineage>
</organism>
<protein>
    <submittedName>
        <fullName evidence="2">Uncharacterized protein</fullName>
    </submittedName>
</protein>